<dbReference type="AlphaFoldDB" id="A0A7W6HW35"/>
<dbReference type="InterPro" id="IPR036249">
    <property type="entry name" value="Thioredoxin-like_sf"/>
</dbReference>
<evidence type="ECO:0000313" key="2">
    <source>
        <dbReference type="EMBL" id="MBB4026035.1"/>
    </source>
</evidence>
<feature type="domain" description="Thioredoxin" evidence="1">
    <location>
        <begin position="6"/>
        <end position="134"/>
    </location>
</feature>
<dbReference type="OrthoDB" id="1099736at2"/>
<dbReference type="EMBL" id="JACIES010000004">
    <property type="protein sequence ID" value="MBB4026035.1"/>
    <property type="molecule type" value="Genomic_DNA"/>
</dbReference>
<dbReference type="Pfam" id="PF13098">
    <property type="entry name" value="Thioredoxin_2"/>
    <property type="match status" value="1"/>
</dbReference>
<keyword evidence="3" id="KW-1185">Reference proteome</keyword>
<organism evidence="2 3">
    <name type="scientific">Butyricimonas faecihominis</name>
    <dbReference type="NCBI Taxonomy" id="1472416"/>
    <lineage>
        <taxon>Bacteria</taxon>
        <taxon>Pseudomonadati</taxon>
        <taxon>Bacteroidota</taxon>
        <taxon>Bacteroidia</taxon>
        <taxon>Bacteroidales</taxon>
        <taxon>Odoribacteraceae</taxon>
        <taxon>Butyricimonas</taxon>
    </lineage>
</organism>
<dbReference type="Proteomes" id="UP000546007">
    <property type="component" value="Unassembled WGS sequence"/>
</dbReference>
<evidence type="ECO:0000313" key="3">
    <source>
        <dbReference type="Proteomes" id="UP000546007"/>
    </source>
</evidence>
<sequence>MNRIKCVIAIILCSFYFVSRGQTSVSWETNLKKAVEKAKSENKLVFVNFVAEGLAPSVQFARQIGESQELAQYFESRFVSVLVDISKDQQVARQYQIQGLPTLLFLDSRGKEIKRLLGGVTPEHIIYWAQVLTGEKPSVDMLWEQYRQDKDNLALMGQILREMPIYSLGLTSRADAEKWQDRVEKLFQTYWNAKPREEMINEKDFGIIVLYCQKWEEKNDPVEFVIKHYEEYAKIIPAQMLISYLASYVNTLVNNLAMAGDLAYKQVLARLQGDLKPIFDVVQTKSLPVEYLMTAKADALYTLFREKDQEKYIQLQRDYLEKMGDLAGKEDYQNAAMNLLVKMQNKLTRESATQALLWLDKLISFPMEVSEKAVFVASMGDCYLTLENKQKAKECFNQAFMMSLQSQDPQLQAYFQQKVAALSDEE</sequence>
<evidence type="ECO:0000259" key="1">
    <source>
        <dbReference type="PROSITE" id="PS51352"/>
    </source>
</evidence>
<dbReference type="SUPFAM" id="SSF52833">
    <property type="entry name" value="Thioredoxin-like"/>
    <property type="match status" value="1"/>
</dbReference>
<dbReference type="RefSeq" id="WP_124315535.1">
    <property type="nucleotide sequence ID" value="NZ_AP028155.1"/>
</dbReference>
<dbReference type="Gene3D" id="3.40.30.10">
    <property type="entry name" value="Glutaredoxin"/>
    <property type="match status" value="1"/>
</dbReference>
<dbReference type="GeneID" id="93102557"/>
<dbReference type="InterPro" id="IPR013766">
    <property type="entry name" value="Thioredoxin_domain"/>
</dbReference>
<dbReference type="CDD" id="cd02947">
    <property type="entry name" value="TRX_family"/>
    <property type="match status" value="1"/>
</dbReference>
<reference evidence="2 3" key="1">
    <citation type="submission" date="2020-08" db="EMBL/GenBank/DDBJ databases">
        <title>Genomic Encyclopedia of Type Strains, Phase IV (KMG-IV): sequencing the most valuable type-strain genomes for metagenomic binning, comparative biology and taxonomic classification.</title>
        <authorList>
            <person name="Goeker M."/>
        </authorList>
    </citation>
    <scope>NUCLEOTIDE SEQUENCE [LARGE SCALE GENOMIC DNA]</scope>
    <source>
        <strain evidence="2 3">DSM 105721</strain>
    </source>
</reference>
<protein>
    <submittedName>
        <fullName evidence="2">Thioredoxin-related protein</fullName>
    </submittedName>
</protein>
<comment type="caution">
    <text evidence="2">The sequence shown here is derived from an EMBL/GenBank/DDBJ whole genome shotgun (WGS) entry which is preliminary data.</text>
</comment>
<dbReference type="PROSITE" id="PS51352">
    <property type="entry name" value="THIOREDOXIN_2"/>
    <property type="match status" value="1"/>
</dbReference>
<dbReference type="InterPro" id="IPR012336">
    <property type="entry name" value="Thioredoxin-like_fold"/>
</dbReference>
<name>A0A7W6HW35_9BACT</name>
<gene>
    <name evidence="2" type="ORF">GGR14_001825</name>
</gene>
<proteinExistence type="predicted"/>
<accession>A0A7W6HW35</accession>